<dbReference type="OrthoDB" id="5635283at2"/>
<protein>
    <submittedName>
        <fullName evidence="1">Uncharacterized protein</fullName>
    </submittedName>
</protein>
<dbReference type="AlphaFoldDB" id="A0A917JYF3"/>
<comment type="caution">
    <text evidence="1">The sequence shown here is derived from an EMBL/GenBank/DDBJ whole genome shotgun (WGS) entry which is preliminary data.</text>
</comment>
<evidence type="ECO:0000313" key="1">
    <source>
        <dbReference type="EMBL" id="GGI90584.1"/>
    </source>
</evidence>
<gene>
    <name evidence="1" type="ORF">GCM10007966_19150</name>
</gene>
<accession>A0A917JYF3</accession>
<sequence length="272" mass="31298">MKKLLRLEVKQNLRRPPRVYVKSADLKTSYGSFNVDNIEGFDGWDKLSIGQKVELKQFMQNVKAVYDHLAPSPANALTDFRFRLPYEFMELLERIEIICHENDVELNIFDSMITSIIQQMKIAVSKLSGESKEHALELLDKANLAHYQKIDYSNQIKAIFSELQAVHNRSEKLHQKAINLFDKDKSYSPMAIKGMAQGETTPSKWLVSCAIDILIDERKESLESMLSADDLFMLWAKPLLQSTLSKENIFDRATSIDSTNQIKNKLQKLQQI</sequence>
<reference evidence="1" key="1">
    <citation type="journal article" date="2014" name="Int. J. Syst. Evol. Microbiol.">
        <title>Complete genome sequence of Corynebacterium casei LMG S-19264T (=DSM 44701T), isolated from a smear-ripened cheese.</title>
        <authorList>
            <consortium name="US DOE Joint Genome Institute (JGI-PGF)"/>
            <person name="Walter F."/>
            <person name="Albersmeier A."/>
            <person name="Kalinowski J."/>
            <person name="Ruckert C."/>
        </authorList>
    </citation>
    <scope>NUCLEOTIDE SEQUENCE</scope>
    <source>
        <strain evidence="1">JCM 13919</strain>
    </source>
</reference>
<keyword evidence="2" id="KW-1185">Reference proteome</keyword>
<name>A0A917JYF3_9GAMM</name>
<dbReference type="RefSeq" id="WP_131777218.1">
    <property type="nucleotide sequence ID" value="NZ_BMOB01000009.1"/>
</dbReference>
<evidence type="ECO:0000313" key="2">
    <source>
        <dbReference type="Proteomes" id="UP000630149"/>
    </source>
</evidence>
<dbReference type="EMBL" id="BMOB01000009">
    <property type="protein sequence ID" value="GGI90584.1"/>
    <property type="molecule type" value="Genomic_DNA"/>
</dbReference>
<organism evidence="1 2">
    <name type="scientific">Legionella impletisoli</name>
    <dbReference type="NCBI Taxonomy" id="343510"/>
    <lineage>
        <taxon>Bacteria</taxon>
        <taxon>Pseudomonadati</taxon>
        <taxon>Pseudomonadota</taxon>
        <taxon>Gammaproteobacteria</taxon>
        <taxon>Legionellales</taxon>
        <taxon>Legionellaceae</taxon>
        <taxon>Legionella</taxon>
    </lineage>
</organism>
<dbReference type="Proteomes" id="UP000630149">
    <property type="component" value="Unassembled WGS sequence"/>
</dbReference>
<proteinExistence type="predicted"/>
<reference evidence="1" key="2">
    <citation type="submission" date="2020-09" db="EMBL/GenBank/DDBJ databases">
        <authorList>
            <person name="Sun Q."/>
            <person name="Ohkuma M."/>
        </authorList>
    </citation>
    <scope>NUCLEOTIDE SEQUENCE</scope>
    <source>
        <strain evidence="1">JCM 13919</strain>
    </source>
</reference>